<reference evidence="1" key="1">
    <citation type="submission" date="2014-09" db="EMBL/GenBank/DDBJ databases">
        <authorList>
            <person name="Magalhaes I.L.F."/>
            <person name="Oliveira U."/>
            <person name="Santos F.R."/>
            <person name="Vidigal T.H.D.A."/>
            <person name="Brescovit A.D."/>
            <person name="Santos A.J."/>
        </authorList>
    </citation>
    <scope>NUCLEOTIDE SEQUENCE</scope>
    <source>
        <tissue evidence="1">Shoot tissue taken approximately 20 cm above the soil surface</tissue>
    </source>
</reference>
<protein>
    <submittedName>
        <fullName evidence="1">Uncharacterized protein</fullName>
    </submittedName>
</protein>
<reference evidence="1" key="2">
    <citation type="journal article" date="2015" name="Data Brief">
        <title>Shoot transcriptome of the giant reed, Arundo donax.</title>
        <authorList>
            <person name="Barrero R.A."/>
            <person name="Guerrero F.D."/>
            <person name="Moolhuijzen P."/>
            <person name="Goolsby J.A."/>
            <person name="Tidwell J."/>
            <person name="Bellgard S.E."/>
            <person name="Bellgard M.I."/>
        </authorList>
    </citation>
    <scope>NUCLEOTIDE SEQUENCE</scope>
    <source>
        <tissue evidence="1">Shoot tissue taken approximately 20 cm above the soil surface</tissue>
    </source>
</reference>
<name>A0A0A9ENE9_ARUDO</name>
<dbReference type="EMBL" id="GBRH01198490">
    <property type="protein sequence ID" value="JAD99405.1"/>
    <property type="molecule type" value="Transcribed_RNA"/>
</dbReference>
<dbReference type="AlphaFoldDB" id="A0A0A9ENE9"/>
<sequence length="29" mass="3342">MLFNTGGEDRYTSFPAKCHHQYKQNLGPT</sequence>
<proteinExistence type="predicted"/>
<evidence type="ECO:0000313" key="1">
    <source>
        <dbReference type="EMBL" id="JAD99405.1"/>
    </source>
</evidence>
<organism evidence="1">
    <name type="scientific">Arundo donax</name>
    <name type="common">Giant reed</name>
    <name type="synonym">Donax arundinaceus</name>
    <dbReference type="NCBI Taxonomy" id="35708"/>
    <lineage>
        <taxon>Eukaryota</taxon>
        <taxon>Viridiplantae</taxon>
        <taxon>Streptophyta</taxon>
        <taxon>Embryophyta</taxon>
        <taxon>Tracheophyta</taxon>
        <taxon>Spermatophyta</taxon>
        <taxon>Magnoliopsida</taxon>
        <taxon>Liliopsida</taxon>
        <taxon>Poales</taxon>
        <taxon>Poaceae</taxon>
        <taxon>PACMAD clade</taxon>
        <taxon>Arundinoideae</taxon>
        <taxon>Arundineae</taxon>
        <taxon>Arundo</taxon>
    </lineage>
</organism>
<accession>A0A0A9ENE9</accession>